<evidence type="ECO:0000313" key="7">
    <source>
        <dbReference type="EMBL" id="UOO89366.1"/>
    </source>
</evidence>
<keyword evidence="6" id="KW-0739">Sodium transport</keyword>
<feature type="transmembrane region" description="Helical" evidence="6">
    <location>
        <begin position="115"/>
        <end position="136"/>
    </location>
</feature>
<feature type="transmembrane region" description="Helical" evidence="6">
    <location>
        <begin position="284"/>
        <end position="305"/>
    </location>
</feature>
<reference evidence="7 8" key="1">
    <citation type="journal article" date="2022" name="Res Sq">
        <title>Evolution of multicellular longitudinally dividing oral cavity symbionts (Neisseriaceae).</title>
        <authorList>
            <person name="Nyongesa S."/>
            <person name="Weber P."/>
            <person name="Bernet E."/>
            <person name="Pullido F."/>
            <person name="Nieckarz M."/>
            <person name="Delaby M."/>
            <person name="Nieves C."/>
            <person name="Viehboeck T."/>
            <person name="Krause N."/>
            <person name="Rivera-Millot A."/>
            <person name="Nakamura A."/>
            <person name="Vischer N."/>
            <person name="VanNieuwenhze M."/>
            <person name="Brun Y."/>
            <person name="Cava F."/>
            <person name="Bulgheresi S."/>
            <person name="Veyrier F."/>
        </authorList>
    </citation>
    <scope>NUCLEOTIDE SEQUENCE [LARGE SCALE GENOMIC DNA]</scope>
    <source>
        <strain evidence="7 8">SN4</strain>
    </source>
</reference>
<evidence type="ECO:0000256" key="4">
    <source>
        <dbReference type="ARBA" id="ARBA00022989"/>
    </source>
</evidence>
<keyword evidence="6" id="KW-0050">Antiport</keyword>
<feature type="transmembrane region" description="Helical" evidence="6">
    <location>
        <begin position="201"/>
        <end position="234"/>
    </location>
</feature>
<feature type="transmembrane region" description="Helical" evidence="6">
    <location>
        <begin position="325"/>
        <end position="347"/>
    </location>
</feature>
<organism evidence="7 8">
    <name type="scientific">Vitreoscilla massiliensis</name>
    <dbReference type="NCBI Taxonomy" id="1689272"/>
    <lineage>
        <taxon>Bacteria</taxon>
        <taxon>Pseudomonadati</taxon>
        <taxon>Pseudomonadota</taxon>
        <taxon>Betaproteobacteria</taxon>
        <taxon>Neisseriales</taxon>
        <taxon>Neisseriaceae</taxon>
        <taxon>Vitreoscilla</taxon>
    </lineage>
</organism>
<evidence type="ECO:0000256" key="6">
    <source>
        <dbReference type="HAMAP-Rule" id="MF_01844"/>
    </source>
</evidence>
<dbReference type="EMBL" id="CP091511">
    <property type="protein sequence ID" value="UOO89366.1"/>
    <property type="molecule type" value="Genomic_DNA"/>
</dbReference>
<accession>A0ABY4E0N5</accession>
<feature type="transmembrane region" description="Helical" evidence="6">
    <location>
        <begin position="354"/>
        <end position="374"/>
    </location>
</feature>
<dbReference type="HAMAP" id="MF_01844">
    <property type="entry name" value="NhaA"/>
    <property type="match status" value="1"/>
</dbReference>
<dbReference type="InterPro" id="IPR004670">
    <property type="entry name" value="NhaA"/>
</dbReference>
<keyword evidence="3 6" id="KW-0812">Transmembrane</keyword>
<evidence type="ECO:0000313" key="8">
    <source>
        <dbReference type="Proteomes" id="UP000832011"/>
    </source>
</evidence>
<protein>
    <recommendedName>
        <fullName evidence="6">Na(+)/H(+) antiporter NhaA</fullName>
    </recommendedName>
    <alternativeName>
        <fullName evidence="6">Sodium/proton antiporter NhaA</fullName>
    </alternativeName>
</protein>
<feature type="transmembrane region" description="Helical" evidence="6">
    <location>
        <begin position="254"/>
        <end position="277"/>
    </location>
</feature>
<keyword evidence="6" id="KW-0406">Ion transport</keyword>
<feature type="transmembrane region" description="Helical" evidence="6">
    <location>
        <begin position="46"/>
        <end position="67"/>
    </location>
</feature>
<keyword evidence="5 6" id="KW-0472">Membrane</keyword>
<comment type="function">
    <text evidence="6">Na(+)/H(+) antiporter that extrudes sodium in exchange for external protons.</text>
</comment>
<keyword evidence="4 6" id="KW-1133">Transmembrane helix</keyword>
<feature type="transmembrane region" description="Helical" evidence="6">
    <location>
        <begin position="148"/>
        <end position="167"/>
    </location>
</feature>
<feature type="transmembrane region" description="Helical" evidence="6">
    <location>
        <begin position="173"/>
        <end position="189"/>
    </location>
</feature>
<dbReference type="NCBIfam" id="NF007112">
    <property type="entry name" value="PRK09561.1"/>
    <property type="match status" value="1"/>
</dbReference>
<gene>
    <name evidence="6 7" type="primary">nhaA</name>
    <name evidence="7" type="ORF">LVJ82_18290</name>
</gene>
<dbReference type="NCBIfam" id="NF007111">
    <property type="entry name" value="PRK09560.1"/>
    <property type="match status" value="1"/>
</dbReference>
<dbReference type="PANTHER" id="PTHR30341:SF0">
    <property type="entry name" value="NA(+)_H(+) ANTIPORTER NHAA"/>
    <property type="match status" value="1"/>
</dbReference>
<comment type="catalytic activity">
    <reaction evidence="6">
        <text>Na(+)(in) + 2 H(+)(out) = Na(+)(out) + 2 H(+)(in)</text>
        <dbReference type="Rhea" id="RHEA:29251"/>
        <dbReference type="ChEBI" id="CHEBI:15378"/>
        <dbReference type="ChEBI" id="CHEBI:29101"/>
    </reaction>
</comment>
<keyword evidence="6" id="KW-0915">Sodium</keyword>
<dbReference type="InterPro" id="IPR023171">
    <property type="entry name" value="Na/H_antiporter_dom_sf"/>
</dbReference>
<keyword evidence="8" id="KW-1185">Reference proteome</keyword>
<proteinExistence type="inferred from homology"/>
<comment type="similarity">
    <text evidence="6">Belongs to the NhaA Na(+)/H(+) (TC 2.A.33) antiporter family.</text>
</comment>
<dbReference type="RefSeq" id="WP_058357065.1">
    <property type="nucleotide sequence ID" value="NZ_CABKVG010000010.1"/>
</dbReference>
<dbReference type="Proteomes" id="UP000832011">
    <property type="component" value="Chromosome"/>
</dbReference>
<evidence type="ECO:0000256" key="2">
    <source>
        <dbReference type="ARBA" id="ARBA00022475"/>
    </source>
</evidence>
<dbReference type="Pfam" id="PF06965">
    <property type="entry name" value="Na_H_antiport_1"/>
    <property type="match status" value="1"/>
</dbReference>
<evidence type="ECO:0000256" key="3">
    <source>
        <dbReference type="ARBA" id="ARBA00022692"/>
    </source>
</evidence>
<name>A0ABY4E0N5_9NEIS</name>
<comment type="subcellular location">
    <subcellularLocation>
        <location evidence="1">Cell inner membrane</location>
        <topology evidence="1">Multi-pass membrane protein</topology>
    </subcellularLocation>
    <subcellularLocation>
        <location evidence="6">Cell membrane</location>
        <topology evidence="6">Multi-pass membrane protein</topology>
    </subcellularLocation>
</comment>
<dbReference type="NCBIfam" id="TIGR00773">
    <property type="entry name" value="NhaA"/>
    <property type="match status" value="1"/>
</dbReference>
<keyword evidence="6" id="KW-0813">Transport</keyword>
<evidence type="ECO:0000256" key="5">
    <source>
        <dbReference type="ARBA" id="ARBA00023136"/>
    </source>
</evidence>
<evidence type="ECO:0000256" key="1">
    <source>
        <dbReference type="ARBA" id="ARBA00004429"/>
    </source>
</evidence>
<sequence>MIKRFQVFFASEPAAGIVLMLASVLGLALANSVFAPVYFQILNHSVFGLSILHWINDALMAVFFLYVGLEMKREFIGGALQSLQQRLLPGLAALAGLLVPALIFVAMNWGHPEVMAGWAIPTATDIAFALGVLALLGSRVPSSLKVFLAALAIMDDMAAIVVIALFYSSGLQWLYLLAAALVLLCLYALNRRHVYRHSPYIILGLLLWLLVLKSGIHATLAGVALALTIPLRVVNPHGDGWPPLLQWEHGLQRWVGFLVVPVFGWANAGVSFANISWTDLAQPLVWGIALGLFVGKQVGVFGMVYVGEKLGLLTRPQGANWWHVYGVALLCGIGFTMSLFISVLAFVQPQWQDLSKLGVFAGSLLAGVAGYAVLRLQKPATAEASCVG</sequence>
<dbReference type="PANTHER" id="PTHR30341">
    <property type="entry name" value="SODIUM ION/PROTON ANTIPORTER NHAA-RELATED"/>
    <property type="match status" value="1"/>
</dbReference>
<dbReference type="Gene3D" id="1.20.1530.10">
    <property type="entry name" value="Na+/H+ antiporter like domain"/>
    <property type="match status" value="1"/>
</dbReference>
<keyword evidence="2 6" id="KW-1003">Cell membrane</keyword>
<feature type="transmembrane region" description="Helical" evidence="6">
    <location>
        <begin position="87"/>
        <end position="109"/>
    </location>
</feature>